<gene>
    <name evidence="2" type="ordered locus">IALB_2940</name>
</gene>
<feature type="domain" description="GIY-YIG" evidence="1">
    <location>
        <begin position="1"/>
        <end position="58"/>
    </location>
</feature>
<dbReference type="AlphaFoldDB" id="I0ANT6"/>
<accession>I0ANT6</accession>
<sequence>MYFTYIIKSLKTNKFYFGHTQNLFERLNNHNRGKVRFTKPFRPWVIHYFESFQTRSDA</sequence>
<name>I0ANT6_IGNAJ</name>
<proteinExistence type="predicted"/>
<dbReference type="KEGG" id="ial:IALB_2940"/>
<dbReference type="OrthoDB" id="677560at2"/>
<evidence type="ECO:0000313" key="3">
    <source>
        <dbReference type="Proteomes" id="UP000007394"/>
    </source>
</evidence>
<dbReference type="Gene3D" id="3.40.1440.10">
    <property type="entry name" value="GIY-YIG endonuclease"/>
    <property type="match status" value="1"/>
</dbReference>
<evidence type="ECO:0000259" key="1">
    <source>
        <dbReference type="PROSITE" id="PS50164"/>
    </source>
</evidence>
<dbReference type="PROSITE" id="PS50164">
    <property type="entry name" value="GIY_YIG"/>
    <property type="match status" value="1"/>
</dbReference>
<dbReference type="RefSeq" id="WP_014561782.1">
    <property type="nucleotide sequence ID" value="NC_017464.1"/>
</dbReference>
<dbReference type="EMBL" id="CP003418">
    <property type="protein sequence ID" value="AFH50643.1"/>
    <property type="molecule type" value="Genomic_DNA"/>
</dbReference>
<reference evidence="2 3" key="1">
    <citation type="journal article" date="2012" name="Front. Microbiol.">
        <title>Complete genome of Ignavibacterium album, a metabolically versatile, flagellated, facultative anaerobe from the phylum Chlorobi.</title>
        <authorList>
            <person name="Liu Z."/>
            <person name="Frigaard N.-U."/>
            <person name="Vogl K."/>
            <person name="Iino T."/>
            <person name="Ohkuma M."/>
            <person name="Overmann J."/>
            <person name="Bryant D.A."/>
        </authorList>
    </citation>
    <scope>NUCLEOTIDE SEQUENCE [LARGE SCALE GENOMIC DNA]</scope>
    <source>
        <strain evidence="3">DSM 19864 / JCM 16511 / NBRC 101810 / Mat9-16</strain>
    </source>
</reference>
<dbReference type="STRING" id="945713.IALB_2940"/>
<dbReference type="SUPFAM" id="SSF82771">
    <property type="entry name" value="GIY-YIG endonuclease"/>
    <property type="match status" value="1"/>
</dbReference>
<dbReference type="Proteomes" id="UP000007394">
    <property type="component" value="Chromosome"/>
</dbReference>
<protein>
    <submittedName>
        <fullName evidence="2">Protein containing GIY-YIG catalytic domain protein</fullName>
    </submittedName>
</protein>
<dbReference type="HOGENOM" id="CLU_135650_6_0_10"/>
<dbReference type="InterPro" id="IPR000305">
    <property type="entry name" value="GIY-YIG_endonuc"/>
</dbReference>
<dbReference type="Pfam" id="PF01541">
    <property type="entry name" value="GIY-YIG"/>
    <property type="match status" value="1"/>
</dbReference>
<dbReference type="InterPro" id="IPR035901">
    <property type="entry name" value="GIY-YIG_endonuc_sf"/>
</dbReference>
<keyword evidence="3" id="KW-1185">Reference proteome</keyword>
<dbReference type="eggNOG" id="COG2827">
    <property type="taxonomic scope" value="Bacteria"/>
</dbReference>
<evidence type="ECO:0000313" key="2">
    <source>
        <dbReference type="EMBL" id="AFH50643.1"/>
    </source>
</evidence>
<organism evidence="2 3">
    <name type="scientific">Ignavibacterium album (strain DSM 19864 / JCM 16511 / NBRC 101810 / Mat9-16)</name>
    <dbReference type="NCBI Taxonomy" id="945713"/>
    <lineage>
        <taxon>Bacteria</taxon>
        <taxon>Pseudomonadati</taxon>
        <taxon>Ignavibacteriota</taxon>
        <taxon>Ignavibacteria</taxon>
        <taxon>Ignavibacteriales</taxon>
        <taxon>Ignavibacteriaceae</taxon>
        <taxon>Ignavibacterium</taxon>
    </lineage>
</organism>